<dbReference type="InterPro" id="IPR002885">
    <property type="entry name" value="PPR_rpt"/>
</dbReference>
<dbReference type="NCBIfam" id="TIGR00756">
    <property type="entry name" value="PPR"/>
    <property type="match status" value="7"/>
</dbReference>
<dbReference type="EMBL" id="JAKUCV010003446">
    <property type="protein sequence ID" value="KAJ4838898.1"/>
    <property type="molecule type" value="Genomic_DNA"/>
</dbReference>
<dbReference type="Pfam" id="PF01535">
    <property type="entry name" value="PPR"/>
    <property type="match status" value="1"/>
</dbReference>
<sequence length="373" mass="40539">MVANGCQPNVNTYNTVVNGMCKIGKTKVAVGLLRRMEKVGCHPDVPTYSTVIDGLCKDGQVAEALHLFSEMTNKGISPTAVTYDSLIHGLCNSGQWNQASTLLSEMLALSIGPTVFTVGILVDALCKEGLAPEAHALLKTIPDVCSYNMLINGFCKIGKAGRHGAAEQLFKDMTANGPTPNLVTYATMLDGLCMQGRVDEALTLFQTMKKHSLFDEMVANDCQPDVMTYITIVHGLCKIGKTNVTVGLLRRVEEAGCHPDVLAYSTQMDKAREAFDVMMIGKGCRPDIRSFNILINGYCNIQKMSDKGFVPNTVTCNTLLSGFSQEGRHSAAKQLLKYMNANGPSPDIETYANMLDCLCKTEALALFQTMEKH</sequence>
<name>A0A9Q0FWJ7_9ROSI</name>
<proteinExistence type="predicted"/>
<feature type="repeat" description="PPR" evidence="2">
    <location>
        <begin position="44"/>
        <end position="78"/>
    </location>
</feature>
<dbReference type="PANTHER" id="PTHR47942">
    <property type="entry name" value="TETRATRICOPEPTIDE REPEAT (TPR)-LIKE SUPERFAMILY PROTEIN-RELATED"/>
    <property type="match status" value="1"/>
</dbReference>
<feature type="repeat" description="PPR" evidence="2">
    <location>
        <begin position="312"/>
        <end position="346"/>
    </location>
</feature>
<dbReference type="Pfam" id="PF12854">
    <property type="entry name" value="PPR_1"/>
    <property type="match status" value="2"/>
</dbReference>
<feature type="non-terminal residue" evidence="3">
    <location>
        <position position="1"/>
    </location>
</feature>
<protein>
    <recommendedName>
        <fullName evidence="5">Pentacotripeptide-repeat region of PRORP domain-containing protein</fullName>
    </recommendedName>
</protein>
<evidence type="ECO:0000256" key="2">
    <source>
        <dbReference type="PROSITE-ProRule" id="PRU00708"/>
    </source>
</evidence>
<keyword evidence="1" id="KW-0677">Repeat</keyword>
<evidence type="ECO:0008006" key="5">
    <source>
        <dbReference type="Google" id="ProtNLM"/>
    </source>
</evidence>
<keyword evidence="4" id="KW-1185">Reference proteome</keyword>
<comment type="caution">
    <text evidence="3">The sequence shown here is derived from an EMBL/GenBank/DDBJ whole genome shotgun (WGS) entry which is preliminary data.</text>
</comment>
<reference evidence="3" key="1">
    <citation type="submission" date="2022-02" db="EMBL/GenBank/DDBJ databases">
        <authorList>
            <person name="Henning P.M."/>
            <person name="McCubbin A.G."/>
            <person name="Shore J.S."/>
        </authorList>
    </citation>
    <scope>NUCLEOTIDE SEQUENCE</scope>
    <source>
        <strain evidence="3">F60SS</strain>
        <tissue evidence="3">Leaves</tissue>
    </source>
</reference>
<dbReference type="Proteomes" id="UP001141552">
    <property type="component" value="Unassembled WGS sequence"/>
</dbReference>
<accession>A0A9Q0FWJ7</accession>
<organism evidence="3 4">
    <name type="scientific">Turnera subulata</name>
    <dbReference type="NCBI Taxonomy" id="218843"/>
    <lineage>
        <taxon>Eukaryota</taxon>
        <taxon>Viridiplantae</taxon>
        <taxon>Streptophyta</taxon>
        <taxon>Embryophyta</taxon>
        <taxon>Tracheophyta</taxon>
        <taxon>Spermatophyta</taxon>
        <taxon>Magnoliopsida</taxon>
        <taxon>eudicotyledons</taxon>
        <taxon>Gunneridae</taxon>
        <taxon>Pentapetalae</taxon>
        <taxon>rosids</taxon>
        <taxon>fabids</taxon>
        <taxon>Malpighiales</taxon>
        <taxon>Passifloraceae</taxon>
        <taxon>Turnera</taxon>
    </lineage>
</organism>
<feature type="repeat" description="PPR" evidence="2">
    <location>
        <begin position="181"/>
        <end position="215"/>
    </location>
</feature>
<dbReference type="InterPro" id="IPR051222">
    <property type="entry name" value="PPR/CCM1_RNA-binding"/>
</dbReference>
<dbReference type="Pfam" id="PF13041">
    <property type="entry name" value="PPR_2"/>
    <property type="match status" value="3"/>
</dbReference>
<feature type="repeat" description="PPR" evidence="2">
    <location>
        <begin position="143"/>
        <end position="180"/>
    </location>
</feature>
<dbReference type="PROSITE" id="PS51375">
    <property type="entry name" value="PPR"/>
    <property type="match status" value="7"/>
</dbReference>
<reference evidence="3" key="2">
    <citation type="journal article" date="2023" name="Plants (Basel)">
        <title>Annotation of the Turnera subulata (Passifloraceae) Draft Genome Reveals the S-Locus Evolved after the Divergence of Turneroideae from Passifloroideae in a Stepwise Manner.</title>
        <authorList>
            <person name="Henning P.M."/>
            <person name="Roalson E.H."/>
            <person name="Mir W."/>
            <person name="McCubbin A.G."/>
            <person name="Shore J.S."/>
        </authorList>
    </citation>
    <scope>NUCLEOTIDE SEQUENCE</scope>
    <source>
        <strain evidence="3">F60SS</strain>
    </source>
</reference>
<dbReference type="Gene3D" id="1.25.40.10">
    <property type="entry name" value="Tetratricopeptide repeat domain"/>
    <property type="match status" value="6"/>
</dbReference>
<dbReference type="PANTHER" id="PTHR47942:SF16">
    <property type="entry name" value="PENTATRICOPEPTIDE REPEAT DOMAIN CONTAINING PROTEIN-RELATED"/>
    <property type="match status" value="1"/>
</dbReference>
<feature type="repeat" description="PPR" evidence="2">
    <location>
        <begin position="9"/>
        <end position="43"/>
    </location>
</feature>
<evidence type="ECO:0000313" key="4">
    <source>
        <dbReference type="Proteomes" id="UP001141552"/>
    </source>
</evidence>
<dbReference type="AlphaFoldDB" id="A0A9Q0FWJ7"/>
<dbReference type="OrthoDB" id="42736at2759"/>
<dbReference type="InterPro" id="IPR011990">
    <property type="entry name" value="TPR-like_helical_dom_sf"/>
</dbReference>
<evidence type="ECO:0000313" key="3">
    <source>
        <dbReference type="EMBL" id="KAJ4838898.1"/>
    </source>
</evidence>
<dbReference type="Pfam" id="PF13812">
    <property type="entry name" value="PPR_3"/>
    <property type="match status" value="1"/>
</dbReference>
<evidence type="ECO:0000256" key="1">
    <source>
        <dbReference type="ARBA" id="ARBA00022737"/>
    </source>
</evidence>
<feature type="repeat" description="PPR" evidence="2">
    <location>
        <begin position="225"/>
        <end position="259"/>
    </location>
</feature>
<gene>
    <name evidence="3" type="ORF">Tsubulata_006760</name>
</gene>
<feature type="repeat" description="PPR" evidence="2">
    <location>
        <begin position="79"/>
        <end position="113"/>
    </location>
</feature>